<dbReference type="InterPro" id="IPR013785">
    <property type="entry name" value="Aldolase_TIM"/>
</dbReference>
<dbReference type="GO" id="GO:0005829">
    <property type="term" value="C:cytosol"/>
    <property type="evidence" value="ECO:0007669"/>
    <property type="project" value="TreeGrafter"/>
</dbReference>
<dbReference type="GO" id="GO:0006096">
    <property type="term" value="P:glycolytic process"/>
    <property type="evidence" value="ECO:0007669"/>
    <property type="project" value="UniProtKB-UniPathway"/>
</dbReference>
<dbReference type="InterPro" id="IPR006411">
    <property type="entry name" value="Fruct_bisP_bact"/>
</dbReference>
<dbReference type="FunFam" id="3.20.20.70:FF:000013">
    <property type="entry name" value="Class II fructose-bisphosphate aldolase"/>
    <property type="match status" value="1"/>
</dbReference>
<dbReference type="SUPFAM" id="SSF51569">
    <property type="entry name" value="Aldolase"/>
    <property type="match status" value="1"/>
</dbReference>
<comment type="pathway">
    <text evidence="4">Carbohydrate degradation; glycolysis; D-glyceraldehyde 3-phosphate and glycerone phosphate from D-glucose: step 4/4.</text>
</comment>
<dbReference type="PANTHER" id="PTHR30559">
    <property type="entry name" value="FRUCTOSE-BISPHOSPHATE ALDOLASE CLASS 2"/>
    <property type="match status" value="1"/>
</dbReference>
<name>A0A812NFE4_SYMPI</name>
<comment type="function">
    <text evidence="3">Catalyzes the aldol condensation of dihydroxyacetone phosphate (DHAP or glycerone-phosphate) with glyceraldehyde 3-phosphate (G3P) to form fructose 1,6-bisphosphate (FBP) in gluconeogenesis and the reverse reaction in glycolysis.</text>
</comment>
<dbReference type="OrthoDB" id="426243at2759"/>
<gene>
    <name evidence="11" type="primary">fba</name>
    <name evidence="11" type="ORF">SPIL2461_LOCUS6845</name>
</gene>
<dbReference type="Gene3D" id="3.20.20.70">
    <property type="entry name" value="Aldolase class I"/>
    <property type="match status" value="1"/>
</dbReference>
<keyword evidence="10" id="KW-0456">Lyase</keyword>
<evidence type="ECO:0000256" key="10">
    <source>
        <dbReference type="ARBA" id="ARBA00023239"/>
    </source>
</evidence>
<dbReference type="UniPathway" id="UPA00109">
    <property type="reaction ID" value="UER00183"/>
</dbReference>
<evidence type="ECO:0000256" key="8">
    <source>
        <dbReference type="ARBA" id="ARBA00022833"/>
    </source>
</evidence>
<dbReference type="NCBIfam" id="NF006628">
    <property type="entry name" value="PRK09197.1"/>
    <property type="match status" value="1"/>
</dbReference>
<dbReference type="InterPro" id="IPR000771">
    <property type="entry name" value="FBA_II"/>
</dbReference>
<accession>A0A812NFE4</accession>
<evidence type="ECO:0000256" key="2">
    <source>
        <dbReference type="ARBA" id="ARBA00001947"/>
    </source>
</evidence>
<evidence type="ECO:0000256" key="1">
    <source>
        <dbReference type="ARBA" id="ARBA00000441"/>
    </source>
</evidence>
<dbReference type="AlphaFoldDB" id="A0A812NFE4"/>
<evidence type="ECO:0000313" key="12">
    <source>
        <dbReference type="Proteomes" id="UP000649617"/>
    </source>
</evidence>
<dbReference type="GO" id="GO:0008270">
    <property type="term" value="F:zinc ion binding"/>
    <property type="evidence" value="ECO:0007669"/>
    <property type="project" value="InterPro"/>
</dbReference>
<evidence type="ECO:0000256" key="7">
    <source>
        <dbReference type="ARBA" id="ARBA00022723"/>
    </source>
</evidence>
<evidence type="ECO:0000256" key="4">
    <source>
        <dbReference type="ARBA" id="ARBA00004714"/>
    </source>
</evidence>
<comment type="catalytic activity">
    <reaction evidence="1">
        <text>beta-D-fructose 1,6-bisphosphate = D-glyceraldehyde 3-phosphate + dihydroxyacetone phosphate</text>
        <dbReference type="Rhea" id="RHEA:14729"/>
        <dbReference type="ChEBI" id="CHEBI:32966"/>
        <dbReference type="ChEBI" id="CHEBI:57642"/>
        <dbReference type="ChEBI" id="CHEBI:59776"/>
        <dbReference type="EC" id="4.1.2.13"/>
    </reaction>
</comment>
<evidence type="ECO:0000256" key="9">
    <source>
        <dbReference type="ARBA" id="ARBA00023152"/>
    </source>
</evidence>
<reference evidence="11" key="1">
    <citation type="submission" date="2021-02" db="EMBL/GenBank/DDBJ databases">
        <authorList>
            <person name="Dougan E. K."/>
            <person name="Rhodes N."/>
            <person name="Thang M."/>
            <person name="Chan C."/>
        </authorList>
    </citation>
    <scope>NUCLEOTIDE SEQUENCE</scope>
</reference>
<dbReference type="PROSITE" id="PS00602">
    <property type="entry name" value="ALDOLASE_CLASS_II_1"/>
    <property type="match status" value="1"/>
</dbReference>
<evidence type="ECO:0000256" key="5">
    <source>
        <dbReference type="ARBA" id="ARBA00005812"/>
    </source>
</evidence>
<evidence type="ECO:0000313" key="11">
    <source>
        <dbReference type="EMBL" id="CAE7303117.1"/>
    </source>
</evidence>
<dbReference type="PROSITE" id="PS00806">
    <property type="entry name" value="ALDOLASE_CLASS_II_2"/>
    <property type="match status" value="1"/>
</dbReference>
<comment type="cofactor">
    <cofactor evidence="2">
        <name>Zn(2+)</name>
        <dbReference type="ChEBI" id="CHEBI:29105"/>
    </cofactor>
</comment>
<keyword evidence="7" id="KW-0479">Metal-binding</keyword>
<proteinExistence type="inferred from homology"/>
<protein>
    <recommendedName>
        <fullName evidence="6">fructose-bisphosphate aldolase</fullName>
        <ecNumber evidence="6">4.1.2.13</ecNumber>
    </recommendedName>
</protein>
<dbReference type="EMBL" id="CAJNIZ010010591">
    <property type="protein sequence ID" value="CAE7303117.1"/>
    <property type="molecule type" value="Genomic_DNA"/>
</dbReference>
<comment type="similarity">
    <text evidence="5">Belongs to the class II fructose-bisphosphate aldolase family.</text>
</comment>
<comment type="caution">
    <text evidence="11">The sequence shown here is derived from an EMBL/GenBank/DDBJ whole genome shotgun (WGS) entry which is preliminary data.</text>
</comment>
<dbReference type="NCBIfam" id="TIGR01520">
    <property type="entry name" value="FruBisAldo_II_A"/>
    <property type="match status" value="1"/>
</dbReference>
<evidence type="ECO:0000256" key="3">
    <source>
        <dbReference type="ARBA" id="ARBA00002181"/>
    </source>
</evidence>
<dbReference type="GO" id="GO:0006094">
    <property type="term" value="P:gluconeogenesis"/>
    <property type="evidence" value="ECO:0007669"/>
    <property type="project" value="TreeGrafter"/>
</dbReference>
<evidence type="ECO:0000256" key="6">
    <source>
        <dbReference type="ARBA" id="ARBA00013068"/>
    </source>
</evidence>
<dbReference type="EC" id="4.1.2.13" evidence="6"/>
<dbReference type="GO" id="GO:0004332">
    <property type="term" value="F:fructose-bisphosphate aldolase activity"/>
    <property type="evidence" value="ECO:0007669"/>
    <property type="project" value="UniProtKB-EC"/>
</dbReference>
<keyword evidence="12" id="KW-1185">Reference proteome</keyword>
<dbReference type="PANTHER" id="PTHR30559:SF0">
    <property type="entry name" value="FRUCTOSE-BISPHOSPHATE ALDOLASE"/>
    <property type="match status" value="1"/>
</dbReference>
<dbReference type="CDD" id="cd00946">
    <property type="entry name" value="FBP_aldolase_IIA"/>
    <property type="match status" value="1"/>
</dbReference>
<dbReference type="Pfam" id="PF01116">
    <property type="entry name" value="F_bP_aldolase"/>
    <property type="match status" value="1"/>
</dbReference>
<organism evidence="11 12">
    <name type="scientific">Symbiodinium pilosum</name>
    <name type="common">Dinoflagellate</name>
    <dbReference type="NCBI Taxonomy" id="2952"/>
    <lineage>
        <taxon>Eukaryota</taxon>
        <taxon>Sar</taxon>
        <taxon>Alveolata</taxon>
        <taxon>Dinophyceae</taxon>
        <taxon>Suessiales</taxon>
        <taxon>Symbiodiniaceae</taxon>
        <taxon>Symbiodinium</taxon>
    </lineage>
</organism>
<keyword evidence="9" id="KW-0324">Glycolysis</keyword>
<keyword evidence="8" id="KW-0862">Zinc</keyword>
<sequence>MPSKGCAVALAGVGAYAAAQAFVAPAAPQVQEQRQVRQLRQQATTSATSSTSSTTALALGVAGIAGVAAAAQAGKRTERRCQVVRQATAVAEKTFTKMPASVKPGVVTGQALVDLLNYAKENEFAIPGVNVVATGSINACMEAAKKAGGPIMVTFSRGGGQFIAGKAADNTDDAACIAGTVAGALHVRQVAKLYGVPVILHTDHCQKAWLPWFDGLMEANEEYFEKNGEPLFSSHMLDLSEEPLEENIAICKKYLERMSKVDLLLEMELGVTGGEEDGVDNTDVDSSRLYTQPEEVWQVYETLSSVPNGKFTVAAAFGNVHGVYAPGNVSLKPVILHNTQKFIKEKLGCDSDKPVSFVFHGGSGSSLEDIRYAIEAGVIKMNIDTDTQWAFWDGMNDYQKKNKDYLQAQIGNPEGPEKPNKKYYDPRMSLRAGEESMADRLVKCMEDLKCVDRL</sequence>
<dbReference type="Proteomes" id="UP000649617">
    <property type="component" value="Unassembled WGS sequence"/>
</dbReference>
<dbReference type="NCBIfam" id="TIGR00167">
    <property type="entry name" value="cbbA"/>
    <property type="match status" value="1"/>
</dbReference>